<proteinExistence type="predicted"/>
<keyword evidence="1" id="KW-0472">Membrane</keyword>
<gene>
    <name evidence="2" type="ORF">BpHYR1_010844</name>
</gene>
<evidence type="ECO:0000313" key="3">
    <source>
        <dbReference type="Proteomes" id="UP000276133"/>
    </source>
</evidence>
<keyword evidence="3" id="KW-1185">Reference proteome</keyword>
<keyword evidence="1" id="KW-1133">Transmembrane helix</keyword>
<dbReference type="AlphaFoldDB" id="A0A3M7RWN0"/>
<dbReference type="InterPro" id="IPR004345">
    <property type="entry name" value="TB2_DP1_HVA22"/>
</dbReference>
<dbReference type="Pfam" id="PF03134">
    <property type="entry name" value="TB2_DP1_HVA22"/>
    <property type="match status" value="1"/>
</dbReference>
<organism evidence="2 3">
    <name type="scientific">Brachionus plicatilis</name>
    <name type="common">Marine rotifer</name>
    <name type="synonym">Brachionus muelleri</name>
    <dbReference type="NCBI Taxonomy" id="10195"/>
    <lineage>
        <taxon>Eukaryota</taxon>
        <taxon>Metazoa</taxon>
        <taxon>Spiralia</taxon>
        <taxon>Gnathifera</taxon>
        <taxon>Rotifera</taxon>
        <taxon>Eurotatoria</taxon>
        <taxon>Monogononta</taxon>
        <taxon>Pseudotrocha</taxon>
        <taxon>Ploima</taxon>
        <taxon>Brachionidae</taxon>
        <taxon>Brachionus</taxon>
    </lineage>
</organism>
<sequence>MYLYCNFGLKLCFHKIIFRTFFGDLGFFKSAIGFILFYWYISWTENYVWDILFFIYTTYVSVMTIVNLMNKVAQNDSLWSMCCTVYTAYKVFFYFADSYLYWIPYYSWIKIVLIVWLLLPSKSGGDLIKFSYSTRKTLCKSLQFFFSNFEIT</sequence>
<feature type="transmembrane region" description="Helical" evidence="1">
    <location>
        <begin position="21"/>
        <end position="41"/>
    </location>
</feature>
<name>A0A3M7RWN0_BRAPC</name>
<reference evidence="2 3" key="1">
    <citation type="journal article" date="2018" name="Sci. Rep.">
        <title>Genomic signatures of local adaptation to the degree of environmental predictability in rotifers.</title>
        <authorList>
            <person name="Franch-Gras L."/>
            <person name="Hahn C."/>
            <person name="Garcia-Roger E.M."/>
            <person name="Carmona M.J."/>
            <person name="Serra M."/>
            <person name="Gomez A."/>
        </authorList>
    </citation>
    <scope>NUCLEOTIDE SEQUENCE [LARGE SCALE GENOMIC DNA]</scope>
    <source>
        <strain evidence="2">HYR1</strain>
    </source>
</reference>
<comment type="caution">
    <text evidence="2">The sequence shown here is derived from an EMBL/GenBank/DDBJ whole genome shotgun (WGS) entry which is preliminary data.</text>
</comment>
<keyword evidence="2" id="KW-0675">Receptor</keyword>
<evidence type="ECO:0000256" key="1">
    <source>
        <dbReference type="SAM" id="Phobius"/>
    </source>
</evidence>
<protein>
    <submittedName>
        <fullName evidence="2">Receptor expression-enhancing 5-like isoform X2</fullName>
    </submittedName>
</protein>
<keyword evidence="1" id="KW-0812">Transmembrane</keyword>
<dbReference type="Proteomes" id="UP000276133">
    <property type="component" value="Unassembled WGS sequence"/>
</dbReference>
<feature type="transmembrane region" description="Helical" evidence="1">
    <location>
        <begin position="47"/>
        <end position="66"/>
    </location>
</feature>
<feature type="transmembrane region" description="Helical" evidence="1">
    <location>
        <begin position="102"/>
        <end position="119"/>
    </location>
</feature>
<evidence type="ECO:0000313" key="2">
    <source>
        <dbReference type="EMBL" id="RNA27717.1"/>
    </source>
</evidence>
<dbReference type="OrthoDB" id="10009287at2759"/>
<feature type="transmembrane region" description="Helical" evidence="1">
    <location>
        <begin position="78"/>
        <end position="96"/>
    </location>
</feature>
<accession>A0A3M7RWN0</accession>
<dbReference type="EMBL" id="REGN01002502">
    <property type="protein sequence ID" value="RNA27717.1"/>
    <property type="molecule type" value="Genomic_DNA"/>
</dbReference>